<dbReference type="InterPro" id="IPR051330">
    <property type="entry name" value="Phosphatase_reg/MetRdx"/>
</dbReference>
<dbReference type="GO" id="GO:0033745">
    <property type="term" value="F:L-methionine-(R)-S-oxide reductase activity"/>
    <property type="evidence" value="ECO:0007669"/>
    <property type="project" value="TreeGrafter"/>
</dbReference>
<dbReference type="InterPro" id="IPR029016">
    <property type="entry name" value="GAF-like_dom_sf"/>
</dbReference>
<feature type="domain" description="GAF" evidence="2">
    <location>
        <begin position="55"/>
        <end position="147"/>
    </location>
</feature>
<evidence type="ECO:0000313" key="4">
    <source>
        <dbReference type="Proteomes" id="UP001144256"/>
    </source>
</evidence>
<gene>
    <name evidence="3" type="ORF">SH1V18_34780</name>
</gene>
<dbReference type="FunFam" id="3.30.450.40:FF:000008">
    <property type="entry name" value="GAF domain-containing proteins"/>
    <property type="match status" value="1"/>
</dbReference>
<dbReference type="Gene3D" id="3.30.450.40">
    <property type="match status" value="1"/>
</dbReference>
<dbReference type="PANTHER" id="PTHR21021">
    <property type="entry name" value="GAF/PUTATIVE CYTOSKELETAL PROTEIN"/>
    <property type="match status" value="1"/>
</dbReference>
<organism evidence="3 4">
    <name type="scientific">Vallitalea longa</name>
    <dbReference type="NCBI Taxonomy" id="2936439"/>
    <lineage>
        <taxon>Bacteria</taxon>
        <taxon>Bacillati</taxon>
        <taxon>Bacillota</taxon>
        <taxon>Clostridia</taxon>
        <taxon>Lachnospirales</taxon>
        <taxon>Vallitaleaceae</taxon>
        <taxon>Vallitalea</taxon>
    </lineage>
</organism>
<dbReference type="SUPFAM" id="SSF55781">
    <property type="entry name" value="GAF domain-like"/>
    <property type="match status" value="1"/>
</dbReference>
<reference evidence="3" key="1">
    <citation type="submission" date="2022-06" db="EMBL/GenBank/DDBJ databases">
        <title>Vallitalea longa sp. nov., an anaerobic bacterium isolated from marine sediment.</title>
        <authorList>
            <person name="Hirano S."/>
            <person name="Terahara T."/>
            <person name="Mori K."/>
            <person name="Hamada M."/>
            <person name="Matsumoto R."/>
            <person name="Kobayashi T."/>
        </authorList>
    </citation>
    <scope>NUCLEOTIDE SEQUENCE</scope>
    <source>
        <strain evidence="3">SH18-1</strain>
    </source>
</reference>
<evidence type="ECO:0000313" key="3">
    <source>
        <dbReference type="EMBL" id="GKX30998.1"/>
    </source>
</evidence>
<comment type="caution">
    <text evidence="3">The sequence shown here is derived from an EMBL/GenBank/DDBJ whole genome shotgun (WGS) entry which is preliminary data.</text>
</comment>
<sequence length="164" mass="18575">MFQISDISYSTKKDFYDDVISYAKGLMYEEKDKIANLANISALLYNIMEKINWVGFYLYKNSELVLGPFQGKPACIRIKMGTGVCGTAASSRKIQVVSNVHEYKGHIPCDSETNSEIVIPIILNDTLLGVLDIDSPMIDRFDCEDSEYLSKLIKLITDHCDWNE</sequence>
<dbReference type="AlphaFoldDB" id="A0A9W5YES9"/>
<protein>
    <recommendedName>
        <fullName evidence="2">GAF domain-containing protein</fullName>
    </recommendedName>
</protein>
<dbReference type="GO" id="GO:0005829">
    <property type="term" value="C:cytosol"/>
    <property type="evidence" value="ECO:0007669"/>
    <property type="project" value="TreeGrafter"/>
</dbReference>
<dbReference type="RefSeq" id="WP_281817617.1">
    <property type="nucleotide sequence ID" value="NZ_BRLB01000013.1"/>
</dbReference>
<comment type="similarity">
    <text evidence="1">Belongs to the free Met sulfoxide reductase family.</text>
</comment>
<evidence type="ECO:0000256" key="1">
    <source>
        <dbReference type="ARBA" id="ARBA00038454"/>
    </source>
</evidence>
<dbReference type="Proteomes" id="UP001144256">
    <property type="component" value="Unassembled WGS sequence"/>
</dbReference>
<dbReference type="EMBL" id="BRLB01000013">
    <property type="protein sequence ID" value="GKX30998.1"/>
    <property type="molecule type" value="Genomic_DNA"/>
</dbReference>
<proteinExistence type="inferred from homology"/>
<accession>A0A9W5YES9</accession>
<dbReference type="PANTHER" id="PTHR21021:SF15">
    <property type="entry name" value="FREE METHIONINE-R-SULFOXIDE REDUCTASE"/>
    <property type="match status" value="1"/>
</dbReference>
<name>A0A9W5YES9_9FIRM</name>
<dbReference type="Pfam" id="PF01590">
    <property type="entry name" value="GAF"/>
    <property type="match status" value="1"/>
</dbReference>
<keyword evidence="4" id="KW-1185">Reference proteome</keyword>
<evidence type="ECO:0000259" key="2">
    <source>
        <dbReference type="Pfam" id="PF01590"/>
    </source>
</evidence>
<dbReference type="InterPro" id="IPR003018">
    <property type="entry name" value="GAF"/>
</dbReference>